<dbReference type="GO" id="GO:0003735">
    <property type="term" value="F:structural constituent of ribosome"/>
    <property type="evidence" value="ECO:0007669"/>
    <property type="project" value="InterPro"/>
</dbReference>
<dbReference type="PROSITE" id="PS00362">
    <property type="entry name" value="RIBOSOMAL_S15"/>
    <property type="match status" value="1"/>
</dbReference>
<dbReference type="GO" id="GO:0006412">
    <property type="term" value="P:translation"/>
    <property type="evidence" value="ECO:0007669"/>
    <property type="project" value="UniProtKB-UniRule"/>
</dbReference>
<evidence type="ECO:0000256" key="4">
    <source>
        <dbReference type="HAMAP-Rule" id="MF_01343"/>
    </source>
</evidence>
<evidence type="ECO:0000256" key="5">
    <source>
        <dbReference type="RuleBase" id="RU003919"/>
    </source>
</evidence>
<accession>A0A075GIU9</accession>
<evidence type="ECO:0000313" key="8">
    <source>
        <dbReference type="EMBL" id="AIF03899.1"/>
    </source>
</evidence>
<name>A0A075GIU9_9ARCH</name>
<dbReference type="PANTHER" id="PTHR11885:SF6">
    <property type="entry name" value="SMALL RIBOSOMAL SUBUNIT PROTEIN US15"/>
    <property type="match status" value="1"/>
</dbReference>
<dbReference type="SMART" id="SM01387">
    <property type="entry name" value="Ribosomal_S15"/>
    <property type="match status" value="1"/>
</dbReference>
<dbReference type="AlphaFoldDB" id="A0A075GIU9"/>
<dbReference type="SMART" id="SM01386">
    <property type="entry name" value="Ribosomal_S13_N"/>
    <property type="match status" value="1"/>
</dbReference>
<evidence type="ECO:0000256" key="1">
    <source>
        <dbReference type="ARBA" id="ARBA00008434"/>
    </source>
</evidence>
<proteinExistence type="inferred from homology"/>
<dbReference type="NCBIfam" id="NF006331">
    <property type="entry name" value="PRK08561.1"/>
    <property type="match status" value="1"/>
</dbReference>
<dbReference type="HAMAP" id="MF_01343_A">
    <property type="entry name" value="Ribosomal_uS15_A"/>
    <property type="match status" value="1"/>
</dbReference>
<gene>
    <name evidence="8" type="primary">RP-S15</name>
    <name evidence="4" type="synonym">rps15</name>
    <name evidence="8" type="synonym">rpsO</name>
</gene>
<dbReference type="FunFam" id="1.10.287.10:FF:000003">
    <property type="entry name" value="40S ribosomal protein S13"/>
    <property type="match status" value="1"/>
</dbReference>
<dbReference type="PANTHER" id="PTHR11885">
    <property type="entry name" value="RIBOSOMAL PROTEIN S15P/S13E"/>
    <property type="match status" value="1"/>
</dbReference>
<dbReference type="Pfam" id="PF00312">
    <property type="entry name" value="Ribosomal_S15"/>
    <property type="match status" value="1"/>
</dbReference>
<dbReference type="Gene3D" id="1.10.287.10">
    <property type="entry name" value="S15/NS1, RNA-binding"/>
    <property type="match status" value="1"/>
</dbReference>
<dbReference type="InterPro" id="IPR023029">
    <property type="entry name" value="Ribosomal_uS15_arc_euk"/>
</dbReference>
<evidence type="ECO:0000256" key="2">
    <source>
        <dbReference type="ARBA" id="ARBA00022980"/>
    </source>
</evidence>
<dbReference type="GO" id="GO:0022627">
    <property type="term" value="C:cytosolic small ribosomal subunit"/>
    <property type="evidence" value="ECO:0007669"/>
    <property type="project" value="TreeGrafter"/>
</dbReference>
<dbReference type="InterPro" id="IPR000589">
    <property type="entry name" value="Ribosomal_uS15"/>
</dbReference>
<reference evidence="8" key="1">
    <citation type="journal article" date="2014" name="Genome Biol. Evol.">
        <title>Pangenome evidence for extensive interdomain horizontal transfer affecting lineage core and shell genes in uncultured planktonic thaumarchaeota and euryarchaeota.</title>
        <authorList>
            <person name="Deschamps P."/>
            <person name="Zivanovic Y."/>
            <person name="Moreira D."/>
            <person name="Rodriguez-Valera F."/>
            <person name="Lopez-Garcia P."/>
        </authorList>
    </citation>
    <scope>NUCLEOTIDE SEQUENCE</scope>
</reference>
<dbReference type="Pfam" id="PF08069">
    <property type="entry name" value="Ribosomal_S13_N"/>
    <property type="match status" value="1"/>
</dbReference>
<organism evidence="8">
    <name type="scientific">uncultured marine thaumarchaeote KM3_16_C11</name>
    <dbReference type="NCBI Taxonomy" id="1456043"/>
    <lineage>
        <taxon>Archaea</taxon>
        <taxon>Nitrososphaerota</taxon>
        <taxon>environmental samples</taxon>
    </lineage>
</organism>
<dbReference type="SUPFAM" id="SSF47060">
    <property type="entry name" value="S15/NS1 RNA-binding domain"/>
    <property type="match status" value="1"/>
</dbReference>
<feature type="domain" description="Small ribosomal subunit protein uS15 N-terminal" evidence="7">
    <location>
        <begin position="1"/>
        <end position="60"/>
    </location>
</feature>
<keyword evidence="2 4" id="KW-0689">Ribosomal protein</keyword>
<dbReference type="InterPro" id="IPR012606">
    <property type="entry name" value="Ribosomal_uS15_N"/>
</dbReference>
<protein>
    <recommendedName>
        <fullName evidence="4">Small ribosomal subunit protein uS15</fullName>
    </recommendedName>
</protein>
<dbReference type="GO" id="GO:0070181">
    <property type="term" value="F:small ribosomal subunit rRNA binding"/>
    <property type="evidence" value="ECO:0007669"/>
    <property type="project" value="TreeGrafter"/>
</dbReference>
<dbReference type="EMBL" id="KF900693">
    <property type="protein sequence ID" value="AIF03899.1"/>
    <property type="molecule type" value="Genomic_DNA"/>
</dbReference>
<feature type="region of interest" description="Disordered" evidence="6">
    <location>
        <begin position="1"/>
        <end position="22"/>
    </location>
</feature>
<evidence type="ECO:0000256" key="3">
    <source>
        <dbReference type="ARBA" id="ARBA00023274"/>
    </source>
</evidence>
<evidence type="ECO:0000256" key="6">
    <source>
        <dbReference type="SAM" id="MobiDB-lite"/>
    </source>
</evidence>
<sequence>MGRLHTHNHGKAHSTRPNQVKVPSWVNQDPKEVEELIIKYAKEGLTSSQIGIKLRDQYSIPLVKPIIKKTITQVLKENNQSPEIPEDLNNIVTKAIGLQKHLKSNRGDRRNVRSLELIEAKVHRLSVFYKKNGKIPKNWKYKSVIAQLE</sequence>
<evidence type="ECO:0000259" key="7">
    <source>
        <dbReference type="SMART" id="SM01386"/>
    </source>
</evidence>
<comment type="similarity">
    <text evidence="1 4 5">Belongs to the universal ribosomal protein uS15 family.</text>
</comment>
<dbReference type="InterPro" id="IPR009068">
    <property type="entry name" value="uS15_NS1_RNA-bd_sf"/>
</dbReference>
<comment type="subunit">
    <text evidence="4">Part of the 30S ribosomal subunit.</text>
</comment>
<keyword evidence="3 4" id="KW-0687">Ribonucleoprotein</keyword>
<dbReference type="Gene3D" id="4.10.860.130">
    <property type="match status" value="1"/>
</dbReference>
<feature type="compositionally biased region" description="Basic residues" evidence="6">
    <location>
        <begin position="1"/>
        <end position="14"/>
    </location>
</feature>